<dbReference type="EMBL" id="CAMXCT020006712">
    <property type="protein sequence ID" value="CAL1172144.1"/>
    <property type="molecule type" value="Genomic_DNA"/>
</dbReference>
<keyword evidence="6" id="KW-0808">Transferase</keyword>
<dbReference type="Proteomes" id="UP001152797">
    <property type="component" value="Unassembled WGS sequence"/>
</dbReference>
<sequence>MRAIPKPSAKPGIANGENAAEEPGSLAVHTNWPDEKHCSESKVTNNPAQLADVGFAFHETPTPGIGATPGNHNALDEAVINPPNHEPSNTETMAKPSLMTGPDAAQVHEYPHQPKRSHAEATAAGSTIPGIRATPGDNNALTNTAQAIEGGHCADAATPCNTPQMPGETNSKHATDGAYTEQPPELPCAEWKGCPSPIAKGMNDDESPSLSIPHQDATSNAFAEKRETHEHTKHHGSSIDAHPTESTFDHKMPPGIEATPGHQNASTMSPGGPITEQVACPANGGVIGFAAHPHKKRRCATPGHGEGTNVAPSTLTKGPTEAVPIPTQALDHHDSQCHHVPQHPLTKWNTNQDTTPAEKSEQCQEHDTHGVPLHDQQVLVLVEDPMTYQSCPFTDPASQPPSIAMPNTRLQALWKQLAWVALDEMEFFLEATMVDDAAIPFPPASFRAGEEVKERGESWLQPAFDSCEHSGGTPWCSAAIVANHWIPVIVVQQGNTIHFHTTPEGSCFVQVAEALTHQQGKTSEVKQTLLPQAFPADCGFQSLAWLIAILQDNPVEPLPPNKAAQWRTLFARELLTHQTGHQIVTRLDLGGHLESHEMQQLVSLLNSHGVWPDRANERANQIVSKISFQTVRSILKSPRPWQDPKAAANNLSPPLKLIMTDELNKQIETRVQQRKYGKKTTARGRRIDGPKDNPVLTAAEVQVPHGVFRQQDGTVLGPLHINEVGPTAKGILVLDQEDCQATLRLPKPVSPHGLAVIVLATAENATAHPVDSIRFPALCLSTQEPLIASGYMYQLGSQTVTRHEPQTKLAIEERETETVRCLVYKDQAGSFWDDIQSHPVKHIFQAEPLLNSASGSQSPVIDVWDRQWVSKKYEKVRPANAEVFLFSFRMNAEPLEELVAKSGQTGFFWEPRSSCGRYPNANYHVTWLQSMTFQDAKYAQQTSPQATSLARHGDRFGLRCDTMNAQEIHDKHRPNTPMLLGHTKTTYMIGPLPYSTTREALIKLLKAWEWDAKPLQPRVRSQDGQGVNWSILATEDPGHWVYTLQHGDVLVSKVQPEKQTISPPQYSIVASKKTIEHLQATAIDPWINYDPWKPETQKPKPGNAKVPTGTSQSAGLTPAQLATLETNLTKSLAQNLKKGSEEDINMEQSAMENRIAQLEHQFNHMQQAQASTDTKVSQLQTQIDQQSRSLGDKIDQKMTEQMDRIEQLLCKRWITMGNVYGYSERSHSVEVQQQTAQLLDGLTSRVVDGDFQSQLSMTCVQHNRWTKQIRRLQHMARCNMHGSVTNMEHRASLWGKIRHAPGFPGSFPAWWAALPKQFLETPPLLSCTPPNASEANAIYLEFKRVYNALEASLTQAKAIHAVERRSRDPLLIYRDLQKERAEPVQTVVVETNLDITQVDHVDEHQAIVSLAAPLPTSMHSVPVQGVEVAITMVDDCKVKMHPSAAAACSSHLVVHHTLANVTEVLAAFETEWAARWQRQVDHHREHWEAIIDFMRHAIPAREIHFPPITAEALVKTVASKRKHAAVGPDGVSKTDILHMPQSALDDMTTLLAHIEGGMAWPTQLVTGHVAALAKTPMAQKVSQYRPICVFPILYRAWGSLRARQCLQTLHLTESLRTTMKGLANTDVVQAHAQTQQQESVLDEWAVQGNSAADALVAVDPGVLALSAISTEALPQKLQTEEAFEREMSNFDPVTPGRAFQAEWAKWQKQLREWRQSYDDWCQVIQQLQEWDEKGVHGQLASIDPNFDVFAVENIMDIGEGEPLFGNFEYEDWLLLSTKVELHLLVHHFRDDTGGAVLDESNLQHYYKTYFRKELKLDDYGAQRPSELLKLVKDSVHLTEGLMDFKHPEETPFVHFLKMTEQSRRERYQALEAGDENVALKFPGAEKEREAKKKHAARKAKESQPPLERRSSAKAATTVDGRDRDRERHGPRERAEKGSLRDKRPERNDAPRERYPEREHRDRDRYTERGRNGAALDRSPRGYRQSRSRDRGRYGEAEYRSERPYGTRSDRAESDYRSDRPTTARSAPIGARCPPAPPAPPRAYDTAGRRSRSRRRSPPRTAFSGPIRAPAVAAPPAQVYSRPSTGAPSASPSVPAVPKAVPKGGPPVRARRAAYLQEGLVARAARDDLSEIWTRWMPSWLEWSSTGRPLPQVSWSKISPGSRIQWLPRAMRAARFAMMDIESRIEDTGLMDPIADQNLVVTVTVPMRRVATAAPMAKARLKAMHDLAVRTATGGKPIVGLGTHARIAEREVIAEMLLNALALVMSINAVVMSINAVVMCTNAVVMSIKAVVMCTSAVVMSINAVVMFTNAVVMSINAVVMFTNAVVMSIKAVVMCTNAVVMPINAVVMFTNAVVMPINAVVMFTNAVVMSINAVVMCTNAVVMSINAVVMFTNAVVMPINARVMYATALELVMAIVQLIRVDTPDLNPMATTMADLAMSVAARSPTGVSHPQIMGRLTLRRLPLAQSMEELPRAGAPTRAALTRRTCKTAEGLSWIAERRTVLNRVIQTPQKKYIANIYIYIYLYLLYLLYIYIFLKYSKSIQING</sequence>
<keyword evidence="1" id="KW-0175">Coiled coil</keyword>
<dbReference type="OrthoDB" id="440181at2759"/>
<accession>A0A9P1GPJ6</accession>
<evidence type="ECO:0000256" key="3">
    <source>
        <dbReference type="SAM" id="Phobius"/>
    </source>
</evidence>
<evidence type="ECO:0000313" key="7">
    <source>
        <dbReference type="Proteomes" id="UP001152797"/>
    </source>
</evidence>
<feature type="transmembrane region" description="Helical" evidence="3">
    <location>
        <begin position="2255"/>
        <end position="2277"/>
    </location>
</feature>
<feature type="region of interest" description="Disordered" evidence="2">
    <location>
        <begin position="1089"/>
        <end position="1115"/>
    </location>
</feature>
<reference evidence="4" key="1">
    <citation type="submission" date="2022-10" db="EMBL/GenBank/DDBJ databases">
        <authorList>
            <person name="Chen Y."/>
            <person name="Dougan E. K."/>
            <person name="Chan C."/>
            <person name="Rhodes N."/>
            <person name="Thang M."/>
        </authorList>
    </citation>
    <scope>NUCLEOTIDE SEQUENCE</scope>
</reference>
<feature type="compositionally biased region" description="Basic and acidic residues" evidence="2">
    <location>
        <begin position="1919"/>
        <end position="1970"/>
    </location>
</feature>
<feature type="region of interest" description="Disordered" evidence="2">
    <location>
        <begin position="1878"/>
        <end position="2105"/>
    </location>
</feature>
<proteinExistence type="predicted"/>
<evidence type="ECO:0000313" key="5">
    <source>
        <dbReference type="EMBL" id="CAL1172144.1"/>
    </source>
</evidence>
<feature type="transmembrane region" description="Helical" evidence="3">
    <location>
        <begin position="2373"/>
        <end position="2396"/>
    </location>
</feature>
<feature type="transmembrane region" description="Helical" evidence="3">
    <location>
        <begin position="2518"/>
        <end position="2536"/>
    </location>
</feature>
<keyword evidence="3" id="KW-1133">Transmembrane helix</keyword>
<keyword evidence="3" id="KW-0472">Membrane</keyword>
<feature type="region of interest" description="Disordered" evidence="2">
    <location>
        <begin position="159"/>
        <end position="182"/>
    </location>
</feature>
<feature type="transmembrane region" description="Helical" evidence="3">
    <location>
        <begin position="2345"/>
        <end position="2367"/>
    </location>
</feature>
<evidence type="ECO:0000256" key="1">
    <source>
        <dbReference type="SAM" id="Coils"/>
    </source>
</evidence>
<feature type="region of interest" description="Disordered" evidence="2">
    <location>
        <begin position="1"/>
        <end position="42"/>
    </location>
</feature>
<organism evidence="4">
    <name type="scientific">Cladocopium goreaui</name>
    <dbReference type="NCBI Taxonomy" id="2562237"/>
    <lineage>
        <taxon>Eukaryota</taxon>
        <taxon>Sar</taxon>
        <taxon>Alveolata</taxon>
        <taxon>Dinophyceae</taxon>
        <taxon>Suessiales</taxon>
        <taxon>Symbiodiniaceae</taxon>
        <taxon>Cladocopium</taxon>
    </lineage>
</organism>
<dbReference type="EMBL" id="CAMXCT010006712">
    <property type="protein sequence ID" value="CAI4018769.1"/>
    <property type="molecule type" value="Genomic_DNA"/>
</dbReference>
<feature type="transmembrane region" description="Helical" evidence="3">
    <location>
        <begin position="2289"/>
        <end position="2307"/>
    </location>
</feature>
<keyword evidence="7" id="KW-1185">Reference proteome</keyword>
<reference evidence="5" key="2">
    <citation type="submission" date="2024-04" db="EMBL/GenBank/DDBJ databases">
        <authorList>
            <person name="Chen Y."/>
            <person name="Shah S."/>
            <person name="Dougan E. K."/>
            <person name="Thang M."/>
            <person name="Chan C."/>
        </authorList>
    </citation>
    <scope>NUCLEOTIDE SEQUENCE [LARGE SCALE GENOMIC DNA]</scope>
</reference>
<feature type="compositionally biased region" description="Basic and acidic residues" evidence="2">
    <location>
        <begin position="1898"/>
        <end position="1910"/>
    </location>
</feature>
<name>A0A9P1GPJ6_9DINO</name>
<feature type="compositionally biased region" description="Polar residues" evidence="2">
    <location>
        <begin position="159"/>
        <end position="169"/>
    </location>
</feature>
<keyword evidence="3" id="KW-0812">Transmembrane</keyword>
<dbReference type="GO" id="GO:0003964">
    <property type="term" value="F:RNA-directed DNA polymerase activity"/>
    <property type="evidence" value="ECO:0007669"/>
    <property type="project" value="UniProtKB-KW"/>
</dbReference>
<feature type="compositionally biased region" description="Basic and acidic residues" evidence="2">
    <location>
        <begin position="1986"/>
        <end position="2021"/>
    </location>
</feature>
<comment type="caution">
    <text evidence="4">The sequence shown here is derived from an EMBL/GenBank/DDBJ whole genome shotgun (WGS) entry which is preliminary data.</text>
</comment>
<feature type="compositionally biased region" description="Low complexity" evidence="2">
    <location>
        <begin position="2068"/>
        <end position="2105"/>
    </location>
</feature>
<evidence type="ECO:0000313" key="6">
    <source>
        <dbReference type="EMBL" id="CAL4806081.1"/>
    </source>
</evidence>
<dbReference type="EMBL" id="CAMXCT030006712">
    <property type="protein sequence ID" value="CAL4806081.1"/>
    <property type="molecule type" value="Genomic_DNA"/>
</dbReference>
<evidence type="ECO:0000313" key="4">
    <source>
        <dbReference type="EMBL" id="CAI4018769.1"/>
    </source>
</evidence>
<feature type="region of interest" description="Disordered" evidence="2">
    <location>
        <begin position="225"/>
        <end position="271"/>
    </location>
</feature>
<protein>
    <submittedName>
        <fullName evidence="6">RNA-directed DNA polymerase from transposon BS</fullName>
    </submittedName>
</protein>
<feature type="compositionally biased region" description="Basic residues" evidence="2">
    <location>
        <begin position="2048"/>
        <end position="2057"/>
    </location>
</feature>
<keyword evidence="6" id="KW-0695">RNA-directed DNA polymerase</keyword>
<gene>
    <name evidence="4" type="ORF">C1SCF055_LOCUS43310</name>
</gene>
<feature type="region of interest" description="Disordered" evidence="2">
    <location>
        <begin position="114"/>
        <end position="141"/>
    </location>
</feature>
<feature type="transmembrane region" description="Helical" evidence="3">
    <location>
        <begin position="2313"/>
        <end position="2333"/>
    </location>
</feature>
<keyword evidence="6" id="KW-0548">Nucleotidyltransferase</keyword>
<feature type="region of interest" description="Disordered" evidence="2">
    <location>
        <begin position="297"/>
        <end position="319"/>
    </location>
</feature>
<evidence type="ECO:0000256" key="2">
    <source>
        <dbReference type="SAM" id="MobiDB-lite"/>
    </source>
</evidence>
<feature type="coiled-coil region" evidence="1">
    <location>
        <begin position="1141"/>
        <end position="1168"/>
    </location>
</feature>